<dbReference type="GO" id="GO:0090694">
    <property type="term" value="C:Scc2-Scc4 cohesin loading complex"/>
    <property type="evidence" value="ECO:0007669"/>
    <property type="project" value="TreeGrafter"/>
</dbReference>
<dbReference type="GO" id="GO:0010468">
    <property type="term" value="P:regulation of gene expression"/>
    <property type="evidence" value="ECO:0007669"/>
    <property type="project" value="InterPro"/>
</dbReference>
<feature type="region of interest" description="Disordered" evidence="7">
    <location>
        <begin position="170"/>
        <end position="190"/>
    </location>
</feature>
<organism evidence="10 11">
    <name type="scientific">Candida dubliniensis (strain CD36 / ATCC MYA-646 / CBS 7987 / NCPF 3949 / NRRL Y-17841)</name>
    <name type="common">Yeast</name>
    <dbReference type="NCBI Taxonomy" id="573826"/>
    <lineage>
        <taxon>Eukaryota</taxon>
        <taxon>Fungi</taxon>
        <taxon>Dikarya</taxon>
        <taxon>Ascomycota</taxon>
        <taxon>Saccharomycotina</taxon>
        <taxon>Pichiomycetes</taxon>
        <taxon>Debaryomycetaceae</taxon>
        <taxon>Candida/Lodderomyces clade</taxon>
        <taxon>Candida</taxon>
    </lineage>
</organism>
<evidence type="ECO:0000313" key="10">
    <source>
        <dbReference type="EMBL" id="CAX42531.1"/>
    </source>
</evidence>
<protein>
    <recommendedName>
        <fullName evidence="6">Sister chromatid cohesion protein</fullName>
    </recommendedName>
</protein>
<keyword evidence="3 6" id="KW-0677">Repeat</keyword>
<dbReference type="Pfam" id="PF12765">
    <property type="entry name" value="Cohesin_HEAT"/>
    <property type="match status" value="1"/>
</dbReference>
<gene>
    <name evidence="9" type="ordered locus">Cd36_46680</name>
    <name evidence="10" type="ORF">CD36_46680</name>
</gene>
<dbReference type="InterPro" id="IPR026003">
    <property type="entry name" value="Cohesin_HEAT"/>
</dbReference>
<dbReference type="AlphaFoldDB" id="B9WF75"/>
<evidence type="ECO:0000256" key="1">
    <source>
        <dbReference type="ARBA" id="ARBA00004123"/>
    </source>
</evidence>
<dbReference type="HOGENOM" id="CLU_004334_0_0_1"/>
<dbReference type="InterPro" id="IPR016024">
    <property type="entry name" value="ARM-type_fold"/>
</dbReference>
<feature type="region of interest" description="Disordered" evidence="7">
    <location>
        <begin position="5"/>
        <end position="32"/>
    </location>
</feature>
<sequence>MCIYRNKKKHTKKKKQKKFGNTNSTSLPTMSSDNDLKHALAVTPFAHMVPKQGLYGLVCPSPLPQVESPDTKHGIKQIDLDSEEVMTLLGNDLLEANDPAVFFREFSKTHHPTSSPIPLASTELQLLKSPIHYVNPLSTSVQCPRLSVRKKYNPTEMDHHNKTYEKKFNKASTSELKVKRPSPPPPAPETARKLVKLAPTTPNLTDLLDNKSFEEILGLINAPGIDLNIDQSKRVLSVCKSYLSTTKDHTSASLSACVCIATIMNKNVFNMSFRVDDTFTEVGACVYRFVHTILPDSSDLDISNLCKLLRELGFIGTGALCDEDSLTKLEISAIHILFEESFPTNDFSSLRHAAASFITDVYHGCHTQRRFLLNELSTNFLRLPTKKTEARNYRTHRGFNISVFTTVAIKFSQEEDDANVLAGELISRVTTNFDTTAKSLLELLVEDLIQLLRFCEWAASAALLSGLANAMLTTNTPQSEVFFLELLGTICANVYDIKKHMGPTIYQELSDECTRYGTETDVVYMTKMFGSSKKSYIELLLHDLDKFCNSFLTSLCKWLNSPKIKLKTKAVKVLSLLSDKQPNLLNSKVLQSALSARLCDDATSVRDAVYEFIGKYIKAHPKEADNFHTSLCNALSDEGVSVRKKAIRLTKEIYPMFSKTSRISIAAKMLKRLNDEEESIQKEAASMLVGCWMTPSNQAISEMITLAMSHHKTQEALQTFLDGYVLQENSVDFLIDTLLDMVGDDSSSKEGPLLLLSVCSTSKPQLVGQDQLIALQPFLTDSNNITTKSYQYGLRILKSVLPLISSLRPQFIDPVQEFLFAKLTKMTKKELHEAVPSLWQLCKIKSDFTKLVNAVISTMKMIWKYKSEPDVRLAKLIQLLACLVKHCDLEPFHDMFLKANLGLKKNETVVSLAVKYILTFCDKSSSVRSSAVTNLLVACSNSPRILMSPPVLTVFDQSLDSTPETIKSLLQTMIDFIQERDKVSVAATTSLEDIVDDACPGLVQRYIERILALSLADKGQLAYLPFQFVQVALDLGFANPKICISTIIALEASLETIVHCSAVAMHQKLFDKHESLVDSNYHESIRKAYDAGLTSPSFFNSIYTIIYRSKTSRNKFLIALTKVLTLGNARFLLFCVNRIAATNFKFTEDVLVVLTHLQDQIRVDGADLDQPQAISICALIELYRHLTTAYKISDEQVEAYATGASDIDSKHPIKTKTHDRLDLTWITENLNNPSCLAECVETITKFT</sequence>
<evidence type="ECO:0000256" key="2">
    <source>
        <dbReference type="ARBA" id="ARBA00009252"/>
    </source>
</evidence>
<feature type="compositionally biased region" description="Polar residues" evidence="7">
    <location>
        <begin position="19"/>
        <end position="32"/>
    </location>
</feature>
<dbReference type="PANTHER" id="PTHR21704:SF18">
    <property type="entry name" value="NIPPED-B-LIKE PROTEIN"/>
    <property type="match status" value="1"/>
</dbReference>
<dbReference type="Proteomes" id="UP000002605">
    <property type="component" value="Chromosome 4"/>
</dbReference>
<accession>B9WF75</accession>
<dbReference type="Gene3D" id="1.25.10.10">
    <property type="entry name" value="Leucine-rich Repeat Variant"/>
    <property type="match status" value="1"/>
</dbReference>
<comment type="similarity">
    <text evidence="2 6">Belongs to the SCC2/Nipped-B family.</text>
</comment>
<dbReference type="InterPro" id="IPR033031">
    <property type="entry name" value="Scc2/Nipped-B"/>
</dbReference>
<evidence type="ECO:0000256" key="7">
    <source>
        <dbReference type="SAM" id="MobiDB-lite"/>
    </source>
</evidence>
<dbReference type="GO" id="GO:0140588">
    <property type="term" value="P:chromatin looping"/>
    <property type="evidence" value="ECO:0007669"/>
    <property type="project" value="InterPro"/>
</dbReference>
<keyword evidence="4 6" id="KW-0539">Nucleus</keyword>
<dbReference type="RefSeq" id="XP_002420307.1">
    <property type="nucleotide sequence ID" value="XM_002420262.1"/>
</dbReference>
<comment type="subcellular location">
    <subcellularLocation>
        <location evidence="1 6">Nucleus</location>
    </subcellularLocation>
</comment>
<dbReference type="CGD" id="CAL0000170717">
    <property type="gene designation" value="Cd36_46680"/>
</dbReference>
<evidence type="ECO:0000256" key="4">
    <source>
        <dbReference type="ARBA" id="ARBA00023242"/>
    </source>
</evidence>
<evidence type="ECO:0000259" key="8">
    <source>
        <dbReference type="Pfam" id="PF12830"/>
    </source>
</evidence>
<dbReference type="OrthoDB" id="418242at2759"/>
<dbReference type="GO" id="GO:0071169">
    <property type="term" value="P:establishment of protein localization to chromatin"/>
    <property type="evidence" value="ECO:0007669"/>
    <property type="project" value="TreeGrafter"/>
</dbReference>
<dbReference type="InterPro" id="IPR011989">
    <property type="entry name" value="ARM-like"/>
</dbReference>
<dbReference type="SUPFAM" id="SSF48371">
    <property type="entry name" value="ARM repeat"/>
    <property type="match status" value="1"/>
</dbReference>
<evidence type="ECO:0000313" key="9">
    <source>
        <dbReference type="CGD" id="CAL0000170717"/>
    </source>
</evidence>
<keyword evidence="5 6" id="KW-0131">Cell cycle</keyword>
<dbReference type="Pfam" id="PF12830">
    <property type="entry name" value="Nipped-B_C"/>
    <property type="match status" value="1"/>
</dbReference>
<name>B9WF75_CANDC</name>
<proteinExistence type="inferred from homology"/>
<evidence type="ECO:0000256" key="3">
    <source>
        <dbReference type="ARBA" id="ARBA00022737"/>
    </source>
</evidence>
<evidence type="ECO:0000256" key="6">
    <source>
        <dbReference type="RuleBase" id="RU364107"/>
    </source>
</evidence>
<dbReference type="InterPro" id="IPR024986">
    <property type="entry name" value="Nipped-B_C"/>
</dbReference>
<feature type="compositionally biased region" description="Basic residues" evidence="7">
    <location>
        <begin position="5"/>
        <end position="18"/>
    </location>
</feature>
<dbReference type="GeneID" id="8047814"/>
<dbReference type="KEGG" id="cdu:CD36_46680"/>
<evidence type="ECO:0000313" key="11">
    <source>
        <dbReference type="Proteomes" id="UP000002605"/>
    </source>
</evidence>
<dbReference type="EMBL" id="FM992691">
    <property type="protein sequence ID" value="CAX42531.1"/>
    <property type="molecule type" value="Genomic_DNA"/>
</dbReference>
<dbReference type="GO" id="GO:1990414">
    <property type="term" value="P:replication-born double-strand break repair via sister chromatid exchange"/>
    <property type="evidence" value="ECO:0007669"/>
    <property type="project" value="TreeGrafter"/>
</dbReference>
<dbReference type="GO" id="GO:0003682">
    <property type="term" value="F:chromatin binding"/>
    <property type="evidence" value="ECO:0007669"/>
    <property type="project" value="TreeGrafter"/>
</dbReference>
<evidence type="ECO:0000256" key="5">
    <source>
        <dbReference type="ARBA" id="ARBA00023306"/>
    </source>
</evidence>
<dbReference type="PANTHER" id="PTHR21704">
    <property type="entry name" value="NIPPED-B-LIKE PROTEIN DELANGIN SCC2-RELATED"/>
    <property type="match status" value="1"/>
</dbReference>
<feature type="domain" description="Sister chromatid cohesion C-terminal" evidence="8">
    <location>
        <begin position="999"/>
        <end position="1158"/>
    </location>
</feature>
<reference evidence="10 11" key="1">
    <citation type="journal article" date="2009" name="Genome Res.">
        <title>Comparative genomics of the fungal pathogens Candida dubliniensis and Candida albicans.</title>
        <authorList>
            <person name="Jackson A.P."/>
            <person name="Gamble J.A."/>
            <person name="Yeomans T."/>
            <person name="Moran G.P."/>
            <person name="Saunders D."/>
            <person name="Harris D."/>
            <person name="Aslett M."/>
            <person name="Barrell J.F."/>
            <person name="Butler G."/>
            <person name="Citiulo F."/>
            <person name="Coleman D.C."/>
            <person name="de Groot P.W.J."/>
            <person name="Goodwin T.J."/>
            <person name="Quail M.A."/>
            <person name="McQuillan J."/>
            <person name="Munro C.A."/>
            <person name="Pain A."/>
            <person name="Poulter R.T."/>
            <person name="Rajandream M.A."/>
            <person name="Renauld H."/>
            <person name="Spiering M.J."/>
            <person name="Tivey A."/>
            <person name="Gow N.A.R."/>
            <person name="Barrell B."/>
            <person name="Sullivan D.J."/>
            <person name="Berriman M."/>
        </authorList>
    </citation>
    <scope>NUCLEOTIDE SEQUENCE [LARGE SCALE GENOMIC DNA]</scope>
    <source>
        <strain evidence="11">CD36 / ATCC MYA-646 / CBS 7987 / NCPF 3949 / NRRL Y-17841</strain>
    </source>
</reference>
<dbReference type="GO" id="GO:0061775">
    <property type="term" value="F:cohesin loader activity"/>
    <property type="evidence" value="ECO:0007669"/>
    <property type="project" value="InterPro"/>
</dbReference>
<dbReference type="GO" id="GO:0034087">
    <property type="term" value="P:establishment of mitotic sister chromatid cohesion"/>
    <property type="evidence" value="ECO:0007669"/>
    <property type="project" value="TreeGrafter"/>
</dbReference>
<keyword evidence="11" id="KW-1185">Reference proteome</keyword>
<dbReference type="eggNOG" id="KOG1020">
    <property type="taxonomic scope" value="Eukaryota"/>
</dbReference>